<dbReference type="EMBL" id="JACHHY010000009">
    <property type="protein sequence ID" value="MBB5018462.1"/>
    <property type="molecule type" value="Genomic_DNA"/>
</dbReference>
<evidence type="ECO:0000256" key="1">
    <source>
        <dbReference type="SAM" id="SignalP"/>
    </source>
</evidence>
<protein>
    <submittedName>
        <fullName evidence="2">Outer membrane protein TolC</fullName>
    </submittedName>
</protein>
<evidence type="ECO:0000313" key="3">
    <source>
        <dbReference type="Proteomes" id="UP000575898"/>
    </source>
</evidence>
<dbReference type="InterPro" id="IPR010131">
    <property type="entry name" value="MdtP/NodT-like"/>
</dbReference>
<dbReference type="GO" id="GO:0015562">
    <property type="term" value="F:efflux transmembrane transporter activity"/>
    <property type="evidence" value="ECO:0007669"/>
    <property type="project" value="InterPro"/>
</dbReference>
<dbReference type="PANTHER" id="PTHR30203">
    <property type="entry name" value="OUTER MEMBRANE CATION EFFLUX PROTEIN"/>
    <property type="match status" value="1"/>
</dbReference>
<name>A0A840MNY9_9PROT</name>
<gene>
    <name evidence="2" type="ORF">HNQ59_001751</name>
</gene>
<feature type="chain" id="PRO_5032270280" evidence="1">
    <location>
        <begin position="31"/>
        <end position="479"/>
    </location>
</feature>
<proteinExistence type="predicted"/>
<dbReference type="PANTHER" id="PTHR30203:SF24">
    <property type="entry name" value="BLR4935 PROTEIN"/>
    <property type="match status" value="1"/>
</dbReference>
<comment type="caution">
    <text evidence="2">The sequence shown here is derived from an EMBL/GenBank/DDBJ whole genome shotgun (WGS) entry which is preliminary data.</text>
</comment>
<sequence length="479" mass="53187">MNTCTAPVLPTRWRCGLLILLGLLSGCANVDLTTHLDQVDGQIKALSPAKLTLARTADEQAERARLAQALLQSPITQQDAVRLALINSPSLQALLAQNWADTTRAAQMSRLPNPVFGFERMVSVSELELGRSLAIGLLDLLMLPKRHQLAQQRIEQSRLQLVGHVIDQITMTHQAWVRAVAAQETLHYARQIHTSAEAGAELARRMQAAGNFNRLSRLREHAFYADAATRLARAQHQATASREALIRQLGLDDQQAELLQLPARLPSLPEQAMDTQTASAQASRQRLDVQLAKLTWEATASAQGVNTVSSWTDIELEARRQTKMDRHDGKQEITRGYEVTVRLPIFDWGGLRRDGWRADTLAAANQLEATLRQAASSLREQYSAYRTAYDLARHYREEIIPLRKAISEENLLRYNGMLIGVFELLADAREQIDSVIGAIDAQQQFWLADAALQASLLGRPTALQLDAPSSAPRPANNEH</sequence>
<keyword evidence="1" id="KW-0732">Signal</keyword>
<evidence type="ECO:0000313" key="2">
    <source>
        <dbReference type="EMBL" id="MBB5018462.1"/>
    </source>
</evidence>
<keyword evidence="3" id="KW-1185">Reference proteome</keyword>
<dbReference type="Gene3D" id="1.20.1600.10">
    <property type="entry name" value="Outer membrane efflux proteins (OEP)"/>
    <property type="match status" value="1"/>
</dbReference>
<reference evidence="2 3" key="1">
    <citation type="submission" date="2020-08" db="EMBL/GenBank/DDBJ databases">
        <title>Genomic Encyclopedia of Type Strains, Phase IV (KMG-IV): sequencing the most valuable type-strain genomes for metagenomic binning, comparative biology and taxonomic classification.</title>
        <authorList>
            <person name="Goeker M."/>
        </authorList>
    </citation>
    <scope>NUCLEOTIDE SEQUENCE [LARGE SCALE GENOMIC DNA]</scope>
    <source>
        <strain evidence="2 3">DSM 27165</strain>
    </source>
</reference>
<dbReference type="RefSeq" id="WP_184037772.1">
    <property type="nucleotide sequence ID" value="NZ_JACHHY010000009.1"/>
</dbReference>
<dbReference type="AlphaFoldDB" id="A0A840MNY9"/>
<feature type="signal peptide" evidence="1">
    <location>
        <begin position="1"/>
        <end position="30"/>
    </location>
</feature>
<dbReference type="Proteomes" id="UP000575898">
    <property type="component" value="Unassembled WGS sequence"/>
</dbReference>
<dbReference type="SUPFAM" id="SSF56954">
    <property type="entry name" value="Outer membrane efflux proteins (OEP)"/>
    <property type="match status" value="1"/>
</dbReference>
<accession>A0A840MNY9</accession>
<organism evidence="2 3">
    <name type="scientific">Chitinivorax tropicus</name>
    <dbReference type="NCBI Taxonomy" id="714531"/>
    <lineage>
        <taxon>Bacteria</taxon>
        <taxon>Pseudomonadati</taxon>
        <taxon>Pseudomonadota</taxon>
        <taxon>Betaproteobacteria</taxon>
        <taxon>Chitinivorax</taxon>
    </lineage>
</organism>